<reference evidence="2 3" key="1">
    <citation type="submission" date="2022-09" db="EMBL/GenBank/DDBJ databases">
        <authorList>
            <person name="Palmer J.M."/>
        </authorList>
    </citation>
    <scope>NUCLEOTIDE SEQUENCE [LARGE SCALE GENOMIC DNA]</scope>
    <source>
        <strain evidence="2 3">DSM 7382</strain>
    </source>
</reference>
<gene>
    <name evidence="2" type="ORF">QCA50_009690</name>
</gene>
<keyword evidence="3" id="KW-1185">Reference proteome</keyword>
<name>A0AAW0G1U2_9APHY</name>
<feature type="region of interest" description="Disordered" evidence="1">
    <location>
        <begin position="84"/>
        <end position="126"/>
    </location>
</feature>
<evidence type="ECO:0000313" key="3">
    <source>
        <dbReference type="Proteomes" id="UP001385951"/>
    </source>
</evidence>
<dbReference type="AlphaFoldDB" id="A0AAW0G1U2"/>
<feature type="compositionally biased region" description="Polar residues" evidence="1">
    <location>
        <begin position="7"/>
        <end position="34"/>
    </location>
</feature>
<evidence type="ECO:0000256" key="1">
    <source>
        <dbReference type="SAM" id="MobiDB-lite"/>
    </source>
</evidence>
<evidence type="ECO:0000313" key="2">
    <source>
        <dbReference type="EMBL" id="KAK7687186.1"/>
    </source>
</evidence>
<accession>A0AAW0G1U2</accession>
<feature type="region of interest" description="Disordered" evidence="1">
    <location>
        <begin position="1"/>
        <end position="70"/>
    </location>
</feature>
<sequence>MDRNEDSNTPTQSRLDPNTQSANTRTPARSSPQSRVRDLASEGPTEGQAPRYLHPIHALPVSQPAHPNLQSNTMNVLRQSLMSIPTLNDSPSDEHGSTIGLLPQRQENRRRYSPPIHDTQLSHHAA</sequence>
<dbReference type="EMBL" id="JASBNA010000014">
    <property type="protein sequence ID" value="KAK7687186.1"/>
    <property type="molecule type" value="Genomic_DNA"/>
</dbReference>
<dbReference type="Proteomes" id="UP001385951">
    <property type="component" value="Unassembled WGS sequence"/>
</dbReference>
<proteinExistence type="predicted"/>
<organism evidence="2 3">
    <name type="scientific">Cerrena zonata</name>
    <dbReference type="NCBI Taxonomy" id="2478898"/>
    <lineage>
        <taxon>Eukaryota</taxon>
        <taxon>Fungi</taxon>
        <taxon>Dikarya</taxon>
        <taxon>Basidiomycota</taxon>
        <taxon>Agaricomycotina</taxon>
        <taxon>Agaricomycetes</taxon>
        <taxon>Polyporales</taxon>
        <taxon>Cerrenaceae</taxon>
        <taxon>Cerrena</taxon>
    </lineage>
</organism>
<protein>
    <submittedName>
        <fullName evidence="2">Uncharacterized protein</fullName>
    </submittedName>
</protein>
<comment type="caution">
    <text evidence="2">The sequence shown here is derived from an EMBL/GenBank/DDBJ whole genome shotgun (WGS) entry which is preliminary data.</text>
</comment>